<dbReference type="InterPro" id="IPR054098">
    <property type="entry name" value="NGO1945-like_C"/>
</dbReference>
<dbReference type="Pfam" id="PF09836">
    <property type="entry name" value="DUF2063"/>
    <property type="match status" value="1"/>
</dbReference>
<accession>A0A4Y3JEN5</accession>
<gene>
    <name evidence="3" type="ORF">PA3_37730</name>
</gene>
<feature type="domain" description="NGO1945-like C-terminal" evidence="2">
    <location>
        <begin position="144"/>
        <end position="222"/>
    </location>
</feature>
<protein>
    <submittedName>
        <fullName evidence="3">DUF2063 domain-containing protein</fullName>
    </submittedName>
</protein>
<dbReference type="Gene3D" id="3.90.930.50">
    <property type="match status" value="1"/>
</dbReference>
<dbReference type="EMBL" id="BJLJ01000024">
    <property type="protein sequence ID" value="GEA69615.1"/>
    <property type="molecule type" value="Genomic_DNA"/>
</dbReference>
<dbReference type="InterPro" id="IPR044922">
    <property type="entry name" value="DUF2063_N_sf"/>
</dbReference>
<dbReference type="AlphaFoldDB" id="A0A4Y3JEN5"/>
<reference evidence="3 4" key="1">
    <citation type="submission" date="2019-06" db="EMBL/GenBank/DDBJ databases">
        <title>Whole genome shotgun sequence of Acinetobacter pittii NBRC 110514.</title>
        <authorList>
            <person name="Hosoyama A."/>
            <person name="Uohara A."/>
            <person name="Ohji S."/>
            <person name="Ichikawa N."/>
        </authorList>
    </citation>
    <scope>NUCLEOTIDE SEQUENCE [LARGE SCALE GENOMIC DNA]</scope>
    <source>
        <strain evidence="3 4">NBRC 110514</strain>
    </source>
</reference>
<feature type="domain" description="Putative DNA-binding" evidence="1">
    <location>
        <begin position="11"/>
        <end position="95"/>
    </location>
</feature>
<dbReference type="Proteomes" id="UP000317717">
    <property type="component" value="Unassembled WGS sequence"/>
</dbReference>
<dbReference type="Pfam" id="PF22106">
    <property type="entry name" value="NGO1945_C"/>
    <property type="match status" value="1"/>
</dbReference>
<evidence type="ECO:0000259" key="1">
    <source>
        <dbReference type="Pfam" id="PF09836"/>
    </source>
</evidence>
<evidence type="ECO:0000259" key="2">
    <source>
        <dbReference type="Pfam" id="PF22106"/>
    </source>
</evidence>
<dbReference type="InterPro" id="IPR018640">
    <property type="entry name" value="DUF2063"/>
</dbReference>
<dbReference type="RefSeq" id="WP_130576404.1">
    <property type="nucleotide sequence ID" value="NZ_BJLJ01000024.1"/>
</dbReference>
<evidence type="ECO:0000313" key="3">
    <source>
        <dbReference type="EMBL" id="GEA69615.1"/>
    </source>
</evidence>
<sequence length="247" mass="29409">MNNKFHSFQDTQNAFCNWIRDPKQPIPSSFETERMRVYRELLFNNVSSFVDLVYPVARSILPKPTWQQLLEEFFQKSTNQSPFYNDISLQFREYLSDQQHPVLQSYPWLAELLQYEWLELYLDTLEIEDKQFIDTAVWQLTTQVWVLVYQYPVYRWTLNQTDFEQDPSAIMVWRNQDDQVCVEPLSPLFAYLIEKLNQAPLAEGELRKLMSSTLVDLTAQEIDLQINALCNLLSRLELIYIPQDCVK</sequence>
<proteinExistence type="predicted"/>
<dbReference type="Gene3D" id="1.10.150.690">
    <property type="entry name" value="DUF2063"/>
    <property type="match status" value="1"/>
</dbReference>
<name>A0A4Y3JEN5_ACIPI</name>
<organism evidence="3 4">
    <name type="scientific">Acinetobacter pittii</name>
    <name type="common">Acinetobacter genomosp. 3</name>
    <dbReference type="NCBI Taxonomy" id="48296"/>
    <lineage>
        <taxon>Bacteria</taxon>
        <taxon>Pseudomonadati</taxon>
        <taxon>Pseudomonadota</taxon>
        <taxon>Gammaproteobacteria</taxon>
        <taxon>Moraxellales</taxon>
        <taxon>Moraxellaceae</taxon>
        <taxon>Acinetobacter</taxon>
        <taxon>Acinetobacter calcoaceticus/baumannii complex</taxon>
    </lineage>
</organism>
<comment type="caution">
    <text evidence="3">The sequence shown here is derived from an EMBL/GenBank/DDBJ whole genome shotgun (WGS) entry which is preliminary data.</text>
</comment>
<evidence type="ECO:0000313" key="4">
    <source>
        <dbReference type="Proteomes" id="UP000317717"/>
    </source>
</evidence>